<reference evidence="1 2" key="1">
    <citation type="journal article" date="2018" name="Microbes Environ.">
        <title>Comparative Genomic Insights into Endofungal Lifestyles of Two Bacterial Endosymbionts, Mycoavidus cysteinexigens and Burkholderia rhizoxinica.</title>
        <authorList>
            <person name="Sharmin D."/>
            <person name="Guo Y."/>
            <person name="Nishizawa T."/>
            <person name="Ohshima S."/>
            <person name="Sato Y."/>
            <person name="Takashima Y."/>
            <person name="Narisawa K."/>
            <person name="Ohta H."/>
        </authorList>
    </citation>
    <scope>NUCLEOTIDE SEQUENCE [LARGE SCALE GENOMIC DNA]</scope>
    <source>
        <strain evidence="1 2">B1-EB</strain>
    </source>
</reference>
<dbReference type="InterPro" id="IPR007922">
    <property type="entry name" value="DciA-like"/>
</dbReference>
<name>A0A2Z6ESI5_9BURK</name>
<dbReference type="AlphaFoldDB" id="A0A2Z6ESI5"/>
<organism evidence="1 2">
    <name type="scientific">Mycoavidus cysteinexigens</name>
    <dbReference type="NCBI Taxonomy" id="1553431"/>
    <lineage>
        <taxon>Bacteria</taxon>
        <taxon>Pseudomonadati</taxon>
        <taxon>Pseudomonadota</taxon>
        <taxon>Betaproteobacteria</taxon>
        <taxon>Burkholderiales</taxon>
        <taxon>Burkholderiaceae</taxon>
        <taxon>Mycoavidus</taxon>
    </lineage>
</organism>
<dbReference type="Pfam" id="PF05258">
    <property type="entry name" value="DciA"/>
    <property type="match status" value="1"/>
</dbReference>
<evidence type="ECO:0000313" key="2">
    <source>
        <dbReference type="Proteomes" id="UP000282597"/>
    </source>
</evidence>
<dbReference type="Proteomes" id="UP000282597">
    <property type="component" value="Chromosome"/>
</dbReference>
<sequence>MSFQNFKKAPPPANASPVVKLLERNETFAQLRAGIEQISALKQDLATALPNYLAPNISVGPIKNGLLTLLTAHNALAARLRHLEPSLLQALQQRGWSVDTIKIRVQSPQTKPTLAAKEAHLSKTGLACLQDLCQKIAPSPLQNAITQMIEHQTKIS</sequence>
<dbReference type="RefSeq" id="WP_045363530.1">
    <property type="nucleotide sequence ID" value="NZ_AP018150.1"/>
</dbReference>
<evidence type="ECO:0000313" key="1">
    <source>
        <dbReference type="EMBL" id="BBE08365.1"/>
    </source>
</evidence>
<keyword evidence="2" id="KW-1185">Reference proteome</keyword>
<accession>A0A2Z6ESI5</accession>
<dbReference type="KEGG" id="mcys:MCB1EB_0204"/>
<proteinExistence type="predicted"/>
<protein>
    <submittedName>
        <fullName evidence="1">Uncharacterized protein</fullName>
    </submittedName>
</protein>
<dbReference type="EMBL" id="AP018150">
    <property type="protein sequence ID" value="BBE08365.1"/>
    <property type="molecule type" value="Genomic_DNA"/>
</dbReference>
<gene>
    <name evidence="1" type="ORF">MCB1EB_0204</name>
</gene>